<protein>
    <submittedName>
        <fullName evidence="1">Uncharacterized protein</fullName>
    </submittedName>
</protein>
<dbReference type="EMBL" id="KY290886">
    <property type="protein sequence ID" value="ARQ19136.1"/>
    <property type="molecule type" value="Genomic_DNA"/>
</dbReference>
<keyword evidence="1" id="KW-0614">Plasmid</keyword>
<geneLocation type="plasmid" evidence="1">
    <name>pJH-T4</name>
</geneLocation>
<organism evidence="1">
    <name type="scientific">Enterococcus faecalis</name>
    <name type="common">Streptococcus faecalis</name>
    <dbReference type="NCBI Taxonomy" id="1351"/>
    <lineage>
        <taxon>Bacteria</taxon>
        <taxon>Bacillati</taxon>
        <taxon>Bacillota</taxon>
        <taxon>Bacilli</taxon>
        <taxon>Lactobacillales</taxon>
        <taxon>Enterococcaceae</taxon>
        <taxon>Enterococcus</taxon>
    </lineage>
</organism>
<reference evidence="1" key="1">
    <citation type="submission" date="2016-12" db="EMBL/GenBank/DDBJ databases">
        <title>Genetic characterization of cointegrate plasmids responsible for the mobilization of pRUM-like and pLAG, via pHTbeta, from Enterococcus faecium to E. faecalis.</title>
        <authorList>
            <person name="Di Sante L."/>
            <person name="Morroni G."/>
            <person name="Vignaroli C."/>
            <person name="Brenciani A."/>
        </authorList>
    </citation>
    <scope>NUCLEOTIDE SEQUENCE</scope>
    <source>
        <strain evidence="1">Transconjugant T4</strain>
        <plasmid evidence="1">pJH-T4</plasmid>
    </source>
</reference>
<proteinExistence type="predicted"/>
<accession>A0A2H4HI73</accession>
<dbReference type="AlphaFoldDB" id="A0A2H4HI73"/>
<name>A0A2H4HI73_ENTFL</name>
<evidence type="ECO:0000313" key="1">
    <source>
        <dbReference type="EMBL" id="ARQ19136.1"/>
    </source>
</evidence>
<sequence length="125" mass="14478">MNIDGIYNESDFKKGIVDIDRKEYLFPDEIGLFKIVGETVCRYWGKKGNIILLVDTIEGRKLKFSFWSNTKYCCEPVPKREVDVAKESVRFLPDRSKITLICERTSNAKFTRIRDILLSTTSSQS</sequence>
<dbReference type="RefSeq" id="WP_002311831.1">
    <property type="nucleotide sequence ID" value="NZ_KY290886.1"/>
</dbReference>